<dbReference type="HAMAP" id="MF_00108">
    <property type="entry name" value="IspD"/>
    <property type="match status" value="1"/>
</dbReference>
<feature type="site" description="Positions MEP for the nucleophilic attack" evidence="10">
    <location>
        <position position="153"/>
    </location>
</feature>
<dbReference type="PANTHER" id="PTHR43181:SF1">
    <property type="entry name" value="2-C-METHYL-D-ERYTHRITOL 2,4-CYCLODIPHOSPHATE SYNTHASE, CHLOROPLASTIC"/>
    <property type="match status" value="1"/>
</dbReference>
<keyword evidence="4 10" id="KW-0808">Transferase</keyword>
<feature type="region of interest" description="2-C-methyl-D-erythritol 2,4-cyclodiphosphate synthase" evidence="10">
    <location>
        <begin position="233"/>
        <end position="395"/>
    </location>
</feature>
<dbReference type="OrthoDB" id="9804336at2"/>
<dbReference type="SUPFAM" id="SSF53448">
    <property type="entry name" value="Nucleotide-diphospho-sugar transferases"/>
    <property type="match status" value="1"/>
</dbReference>
<dbReference type="Pfam" id="PF01128">
    <property type="entry name" value="IspD"/>
    <property type="match status" value="1"/>
</dbReference>
<dbReference type="InterPro" id="IPR018294">
    <property type="entry name" value="ISPD_synthase_CS"/>
</dbReference>
<feature type="binding site" evidence="10">
    <location>
        <begin position="269"/>
        <end position="270"/>
    </location>
    <ligand>
        <name>4-CDP-2-C-methyl-D-erythritol 2-phosphate</name>
        <dbReference type="ChEBI" id="CHEBI:57919"/>
    </ligand>
</feature>
<dbReference type="InterPro" id="IPR003526">
    <property type="entry name" value="MECDP_synthase"/>
</dbReference>
<dbReference type="FunFam" id="3.90.550.10:FF:000003">
    <property type="entry name" value="2-C-methyl-D-erythritol 4-phosphate cytidylyltransferase"/>
    <property type="match status" value="1"/>
</dbReference>
<dbReference type="Gene3D" id="3.90.550.10">
    <property type="entry name" value="Spore Coat Polysaccharide Biosynthesis Protein SpsA, Chain A"/>
    <property type="match status" value="1"/>
</dbReference>
<dbReference type="CDD" id="cd02516">
    <property type="entry name" value="CDP-ME_synthetase"/>
    <property type="match status" value="1"/>
</dbReference>
<dbReference type="NCBIfam" id="TIGR00151">
    <property type="entry name" value="ispF"/>
    <property type="match status" value="1"/>
</dbReference>
<comment type="similarity">
    <text evidence="10">In the N-terminal section; belongs to the IspD/TarI cytidylyltransferase family. IspD subfamily.</text>
</comment>
<gene>
    <name evidence="10" type="primary">ispDF</name>
    <name evidence="12" type="ORF">Deia_01030</name>
</gene>
<feature type="site" description="Transition state stabilizer" evidence="10">
    <location>
        <position position="15"/>
    </location>
</feature>
<keyword evidence="8 10" id="KW-0456">Lyase</keyword>
<feature type="site" description="Transition state stabilizer" evidence="10">
    <location>
        <position position="368"/>
    </location>
</feature>
<feature type="site" description="Transition state stabilizer" evidence="10">
    <location>
        <position position="24"/>
    </location>
</feature>
<keyword evidence="6 10" id="KW-0479">Metal-binding</keyword>
<comment type="catalytic activity">
    <reaction evidence="1 10">
        <text>2-C-methyl-D-erythritol 4-phosphate + CTP + H(+) = 4-CDP-2-C-methyl-D-erythritol + diphosphate</text>
        <dbReference type="Rhea" id="RHEA:13429"/>
        <dbReference type="ChEBI" id="CHEBI:15378"/>
        <dbReference type="ChEBI" id="CHEBI:33019"/>
        <dbReference type="ChEBI" id="CHEBI:37563"/>
        <dbReference type="ChEBI" id="CHEBI:57823"/>
        <dbReference type="ChEBI" id="CHEBI:58262"/>
        <dbReference type="EC" id="2.7.7.60"/>
    </reaction>
</comment>
<comment type="function">
    <text evidence="10">Bifunctional enzyme that catalyzes the formation of 4-diphosphocytidyl-2-C-methyl-D-erythritol from CTP and 2-C-methyl-D-erythritol 4-phosphate (MEP) (IspD), and catalyzes the conversion of 4-diphosphocytidyl-2-C-methyl-D-erythritol 2-phosphate (CDP-ME2P) to 2-C-methyl-D-erythritol 2,4-cyclodiphosphate (ME-CPP) with a corresponding release of cytidine 5-monophosphate (CMP) (IspF).</text>
</comment>
<feature type="binding site" evidence="10">
    <location>
        <position position="239"/>
    </location>
    <ligand>
        <name>a divalent metal cation</name>
        <dbReference type="ChEBI" id="CHEBI:60240"/>
    </ligand>
</feature>
<dbReference type="InterPro" id="IPR029044">
    <property type="entry name" value="Nucleotide-diphossugar_trans"/>
</dbReference>
<evidence type="ECO:0000256" key="10">
    <source>
        <dbReference type="HAMAP-Rule" id="MF_01520"/>
    </source>
</evidence>
<evidence type="ECO:0000256" key="5">
    <source>
        <dbReference type="ARBA" id="ARBA00022695"/>
    </source>
</evidence>
<sequence>MSVIALIVAAGRGSRMVADYDIPKQYLPLGNKTVLRRSVEAFVNHPEIDNVLVVIHPSDEDLYKESVAGLDILPPVLGGATRQESVRRGLEFLAQISPQKILIHDVARPFVDKKTISAVVNELDYSRAVLPAVLIEDTIKKCDNAKVLWTVDRSELWRAQTPQGFIYSEILANHQMYKHMSFTDDCAIAEHANIPVTIVVGSQNNFKITTDSDYDRAEQLIASMSNNVSLDYRVGIGYDIHRFTNERSANGSITLGCVVVPHEFKIDAHSDGDCVSHAVIDSILGALNKGDIGTHFPNTDEKYKNASSIVFFEKIKALLKMSSAKIKNIDINIITEKPKISPYRDLISAGIAENLEIDKSLVCVKGKTKEGLDSVGSGNAIEVQAVCMLEVKSIA</sequence>
<keyword evidence="9 10" id="KW-0511">Multifunctional enzyme</keyword>
<evidence type="ECO:0000256" key="9">
    <source>
        <dbReference type="ARBA" id="ARBA00023268"/>
    </source>
</evidence>
<feature type="binding site" evidence="10">
    <location>
        <begin position="291"/>
        <end position="293"/>
    </location>
    <ligand>
        <name>4-CDP-2-C-methyl-D-erythritol 2-phosphate</name>
        <dbReference type="ChEBI" id="CHEBI:57919"/>
    </ligand>
</feature>
<dbReference type="PANTHER" id="PTHR43181">
    <property type="entry name" value="2-C-METHYL-D-ERYTHRITOL 2,4-CYCLODIPHOSPHATE SYNTHASE, CHLOROPLASTIC"/>
    <property type="match status" value="1"/>
</dbReference>
<dbReference type="AlphaFoldDB" id="A0A5B8XEV2"/>
<dbReference type="HAMAP" id="MF_00107">
    <property type="entry name" value="IspF"/>
    <property type="match status" value="1"/>
</dbReference>
<keyword evidence="5 10" id="KW-0548">Nucleotidyltransferase</keyword>
<feature type="domain" description="2-C-methyl-D-erythritol 2,4-cyclodiphosphate synthase" evidence="11">
    <location>
        <begin position="233"/>
        <end position="389"/>
    </location>
</feature>
<dbReference type="InterPro" id="IPR036571">
    <property type="entry name" value="MECDP_synthase_sf"/>
</dbReference>
<protein>
    <recommendedName>
        <fullName evidence="10">Bifunctional enzyme IspD/IspF</fullName>
    </recommendedName>
    <domain>
        <recommendedName>
            <fullName evidence="10">2-C-methyl-D-erythritol 4-phosphate cytidylyltransferase</fullName>
            <ecNumber evidence="10">2.7.7.60</ecNumber>
        </recommendedName>
        <alternativeName>
            <fullName evidence="10">4-diphosphocytidyl-2C-methyl-D-erythritol synthase</fullName>
        </alternativeName>
        <alternativeName>
            <fullName evidence="10">MEP cytidylyltransferase</fullName>
            <shortName evidence="10">MCT</shortName>
        </alternativeName>
    </domain>
    <domain>
        <recommendedName>
            <fullName evidence="10">2-C-methyl-D-erythritol 2,4-cyclodiphosphate synthase</fullName>
            <shortName evidence="10">MECDP-synthase</shortName>
            <shortName evidence="10">MECPP-synthase</shortName>
            <shortName evidence="10">MECPS</shortName>
            <ecNumber evidence="10">4.6.1.12</ecNumber>
        </recommendedName>
    </domain>
</protein>
<comment type="pathway">
    <text evidence="10">Isoprenoid biosynthesis; isopentenyl diphosphate biosynthesis via DXP pathway; isopentenyl diphosphate from 1-deoxy-D-xylulose 5-phosphate: step 4/6.</text>
</comment>
<feature type="binding site" evidence="10">
    <location>
        <position position="277"/>
    </location>
    <ligand>
        <name>a divalent metal cation</name>
        <dbReference type="ChEBI" id="CHEBI:60240"/>
    </ligand>
</feature>
<comment type="caution">
    <text evidence="10">Lacks conserved residue(s) required for the propagation of feature annotation.</text>
</comment>
<comment type="pathway">
    <text evidence="2 10">Isoprenoid biosynthesis; isopentenyl diphosphate biosynthesis via DXP pathway; isopentenyl diphosphate from 1-deoxy-D-xylulose 5-phosphate: step 2/6.</text>
</comment>
<evidence type="ECO:0000256" key="6">
    <source>
        <dbReference type="ARBA" id="ARBA00022723"/>
    </source>
</evidence>
<evidence type="ECO:0000256" key="4">
    <source>
        <dbReference type="ARBA" id="ARBA00022679"/>
    </source>
</evidence>
<feature type="binding site" evidence="10">
    <location>
        <position position="241"/>
    </location>
    <ligand>
        <name>a divalent metal cation</name>
        <dbReference type="ChEBI" id="CHEBI:60240"/>
    </ligand>
</feature>
<dbReference type="UniPathway" id="UPA00056">
    <property type="reaction ID" value="UER00093"/>
</dbReference>
<comment type="similarity">
    <text evidence="10">In the C-terminal section; belongs to the IspF family.</text>
</comment>
<dbReference type="GO" id="GO:0019288">
    <property type="term" value="P:isopentenyl diphosphate biosynthetic process, methylerythritol 4-phosphate pathway"/>
    <property type="evidence" value="ECO:0007669"/>
    <property type="project" value="UniProtKB-UniRule"/>
</dbReference>
<dbReference type="InterPro" id="IPR001228">
    <property type="entry name" value="IspD"/>
</dbReference>
<dbReference type="EC" id="2.7.7.60" evidence="10"/>
<dbReference type="InterPro" id="IPR034683">
    <property type="entry name" value="IspD/TarI"/>
</dbReference>
<feature type="site" description="Positions MEP for the nucleophilic attack" evidence="10">
    <location>
        <position position="207"/>
    </location>
</feature>
<dbReference type="RefSeq" id="WP_146821202.1">
    <property type="nucleotide sequence ID" value="NZ_CP029077.1"/>
</dbReference>
<evidence type="ECO:0000313" key="12">
    <source>
        <dbReference type="EMBL" id="QED23812.1"/>
    </source>
</evidence>
<comment type="cofactor">
    <cofactor evidence="10">
        <name>a divalent metal cation</name>
        <dbReference type="ChEBI" id="CHEBI:60240"/>
    </cofactor>
</comment>
<dbReference type="Gene3D" id="3.30.1330.50">
    <property type="entry name" value="2-C-methyl-D-erythritol 2,4-cyclodiphosphate synthase"/>
    <property type="match status" value="1"/>
</dbReference>
<dbReference type="InterPro" id="IPR026596">
    <property type="entry name" value="IspD/F"/>
</dbReference>
<dbReference type="GO" id="GO:0046872">
    <property type="term" value="F:metal ion binding"/>
    <property type="evidence" value="ECO:0007669"/>
    <property type="project" value="UniProtKB-KW"/>
</dbReference>
<keyword evidence="13" id="KW-1185">Reference proteome</keyword>
<keyword evidence="7 10" id="KW-0414">Isoprene biosynthesis</keyword>
<dbReference type="CDD" id="cd00554">
    <property type="entry name" value="MECDP_synthase"/>
    <property type="match status" value="1"/>
</dbReference>
<dbReference type="GO" id="GO:0008685">
    <property type="term" value="F:2-C-methyl-D-erythritol 2,4-cyclodiphosphate synthase activity"/>
    <property type="evidence" value="ECO:0007669"/>
    <property type="project" value="UniProtKB-UniRule"/>
</dbReference>
<dbReference type="Pfam" id="PF02542">
    <property type="entry name" value="YgbB"/>
    <property type="match status" value="1"/>
</dbReference>
<dbReference type="SUPFAM" id="SSF69765">
    <property type="entry name" value="IpsF-like"/>
    <property type="match status" value="1"/>
</dbReference>
<proteinExistence type="inferred from homology"/>
<evidence type="ECO:0000313" key="13">
    <source>
        <dbReference type="Proteomes" id="UP000321934"/>
    </source>
</evidence>
<dbReference type="EC" id="4.6.1.12" evidence="10"/>
<accession>A0A5B8XEV2</accession>
<comment type="similarity">
    <text evidence="3">Belongs to the IspD/TarI cytidylyltransferase family. IspD subfamily.</text>
</comment>
<feature type="region of interest" description="2-C-methyl-D-erythritol 4-phosphate cytidylyltransferase" evidence="10">
    <location>
        <begin position="1"/>
        <end position="232"/>
    </location>
</feature>
<organism evidence="12 13">
    <name type="scientific">Candidatus Deianiraea vastatrix</name>
    <dbReference type="NCBI Taxonomy" id="2163644"/>
    <lineage>
        <taxon>Bacteria</taxon>
        <taxon>Pseudomonadati</taxon>
        <taxon>Pseudomonadota</taxon>
        <taxon>Alphaproteobacteria</taxon>
        <taxon>Rickettsiales</taxon>
        <taxon>Candidatus Deianiraeaceae</taxon>
        <taxon>Candidatus Deianiraea</taxon>
    </lineage>
</organism>
<evidence type="ECO:0000256" key="7">
    <source>
        <dbReference type="ARBA" id="ARBA00023229"/>
    </source>
</evidence>
<feature type="site" description="Transition state stabilizer" evidence="10">
    <location>
        <position position="269"/>
    </location>
</feature>
<evidence type="ECO:0000259" key="11">
    <source>
        <dbReference type="Pfam" id="PF02542"/>
    </source>
</evidence>
<dbReference type="EMBL" id="CP029077">
    <property type="protein sequence ID" value="QED23812.1"/>
    <property type="molecule type" value="Genomic_DNA"/>
</dbReference>
<evidence type="ECO:0000256" key="2">
    <source>
        <dbReference type="ARBA" id="ARBA00004787"/>
    </source>
</evidence>
<evidence type="ECO:0000256" key="8">
    <source>
        <dbReference type="ARBA" id="ARBA00023239"/>
    </source>
</evidence>
<dbReference type="HAMAP" id="MF_01520">
    <property type="entry name" value="IspDF"/>
    <property type="match status" value="1"/>
</dbReference>
<comment type="catalytic activity">
    <reaction evidence="10">
        <text>4-CDP-2-C-methyl-D-erythritol 2-phosphate = 2-C-methyl-D-erythritol 2,4-cyclic diphosphate + CMP</text>
        <dbReference type="Rhea" id="RHEA:23864"/>
        <dbReference type="ChEBI" id="CHEBI:57919"/>
        <dbReference type="ChEBI" id="CHEBI:58483"/>
        <dbReference type="ChEBI" id="CHEBI:60377"/>
        <dbReference type="EC" id="4.6.1.12"/>
    </reaction>
</comment>
<feature type="binding site" evidence="10">
    <location>
        <begin position="239"/>
        <end position="241"/>
    </location>
    <ligand>
        <name>4-CDP-2-C-methyl-D-erythritol 2-phosphate</name>
        <dbReference type="ChEBI" id="CHEBI:57919"/>
    </ligand>
</feature>
<evidence type="ECO:0000256" key="1">
    <source>
        <dbReference type="ARBA" id="ARBA00001282"/>
    </source>
</evidence>
<dbReference type="NCBIfam" id="TIGR00453">
    <property type="entry name" value="ispD"/>
    <property type="match status" value="1"/>
</dbReference>
<evidence type="ECO:0000256" key="3">
    <source>
        <dbReference type="ARBA" id="ARBA00009789"/>
    </source>
</evidence>
<reference evidence="12 13" key="1">
    <citation type="journal article" date="2019" name="ISME J.">
        <title>Deianiraea, an extracellular bacterium associated with the ciliate Paramecium, suggests an alternative scenario for the evolution of Rickettsiales.</title>
        <authorList>
            <person name="Castelli M."/>
            <person name="Sabaneyeva E."/>
            <person name="Lanzoni O."/>
            <person name="Lebedeva N."/>
            <person name="Floriano A.M."/>
            <person name="Gaiarsa S."/>
            <person name="Benken K."/>
            <person name="Modeo L."/>
            <person name="Bandi C."/>
            <person name="Potekhin A."/>
            <person name="Sassera D."/>
            <person name="Petroni G."/>
        </authorList>
    </citation>
    <scope>NUCLEOTIDE SEQUENCE [LARGE SCALE GENOMIC DNA]</scope>
    <source>
        <strain evidence="12">CyL4-1</strain>
    </source>
</reference>
<dbReference type="PROSITE" id="PS01295">
    <property type="entry name" value="ISPD"/>
    <property type="match status" value="1"/>
</dbReference>
<dbReference type="Proteomes" id="UP000321934">
    <property type="component" value="Chromosome"/>
</dbReference>
<name>A0A5B8XEV2_9RICK</name>
<dbReference type="GO" id="GO:0016114">
    <property type="term" value="P:terpenoid biosynthetic process"/>
    <property type="evidence" value="ECO:0007669"/>
    <property type="project" value="InterPro"/>
</dbReference>
<dbReference type="GO" id="GO:0050518">
    <property type="term" value="F:2-C-methyl-D-erythritol 4-phosphate cytidylyltransferase activity"/>
    <property type="evidence" value="ECO:0007669"/>
    <property type="project" value="UniProtKB-UniRule"/>
</dbReference>